<dbReference type="PROSITE" id="PS50893">
    <property type="entry name" value="ABC_TRANSPORTER_2"/>
    <property type="match status" value="1"/>
</dbReference>
<dbReference type="Proteomes" id="UP001500994">
    <property type="component" value="Unassembled WGS sequence"/>
</dbReference>
<dbReference type="Gene3D" id="3.40.50.300">
    <property type="entry name" value="P-loop containing nucleotide triphosphate hydrolases"/>
    <property type="match status" value="1"/>
</dbReference>
<protein>
    <submittedName>
        <fullName evidence="5">ABC transporter ATP-binding protein</fullName>
    </submittedName>
</protein>
<evidence type="ECO:0000256" key="3">
    <source>
        <dbReference type="ARBA" id="ARBA00022840"/>
    </source>
</evidence>
<dbReference type="PANTHER" id="PTHR42939">
    <property type="entry name" value="ABC TRANSPORTER ATP-BINDING PROTEIN ALBC-RELATED"/>
    <property type="match status" value="1"/>
</dbReference>
<dbReference type="GO" id="GO:0005524">
    <property type="term" value="F:ATP binding"/>
    <property type="evidence" value="ECO:0007669"/>
    <property type="project" value="UniProtKB-KW"/>
</dbReference>
<evidence type="ECO:0000313" key="6">
    <source>
        <dbReference type="Proteomes" id="UP001500994"/>
    </source>
</evidence>
<reference evidence="5 6" key="1">
    <citation type="journal article" date="2019" name="Int. J. Syst. Evol. Microbiol.">
        <title>The Global Catalogue of Microorganisms (GCM) 10K type strain sequencing project: providing services to taxonomists for standard genome sequencing and annotation.</title>
        <authorList>
            <consortium name="The Broad Institute Genomics Platform"/>
            <consortium name="The Broad Institute Genome Sequencing Center for Infectious Disease"/>
            <person name="Wu L."/>
            <person name="Ma J."/>
        </authorList>
    </citation>
    <scope>NUCLEOTIDE SEQUENCE [LARGE SCALE GENOMIC DNA]</scope>
    <source>
        <strain evidence="5 6">JCM 16374</strain>
    </source>
</reference>
<dbReference type="InterPro" id="IPR051782">
    <property type="entry name" value="ABC_Transporter_VariousFunc"/>
</dbReference>
<dbReference type="PANTHER" id="PTHR42939:SF1">
    <property type="entry name" value="ABC TRANSPORTER ATP-BINDING PROTEIN ALBC-RELATED"/>
    <property type="match status" value="1"/>
</dbReference>
<name>A0ABN3SD71_9ACTN</name>
<dbReference type="Pfam" id="PF00005">
    <property type="entry name" value="ABC_tran"/>
    <property type="match status" value="1"/>
</dbReference>
<sequence length="247" mass="27054">MSLQFTQCSFRYGRKVPVLNRLDLSIDHRASVLLGPNGAGKSTLMGIASSWISPAQGSVVWRGIDPSHAKNRAAYRKAVGWLPQNVKPMPGLTVRENVAYIGWLKGMARTDAWDASKDALERVKLGSLAERKSHQLSGGQLRRMGIAGTLVHSSEIVLLDEPTAGLDPSQRQIFRDLVTQLLADIHIIVSTHQTEDLDTMYDHVVVLDQGQVRFQGDVDGFLSLAAPGTSEGRRAEAAYTQLITKEV</sequence>
<dbReference type="InterPro" id="IPR027417">
    <property type="entry name" value="P-loop_NTPase"/>
</dbReference>
<accession>A0ABN3SD71</accession>
<keyword evidence="2" id="KW-0547">Nucleotide-binding</keyword>
<dbReference type="PROSITE" id="PS00211">
    <property type="entry name" value="ABC_TRANSPORTER_1"/>
    <property type="match status" value="1"/>
</dbReference>
<dbReference type="SUPFAM" id="SSF52540">
    <property type="entry name" value="P-loop containing nucleoside triphosphate hydrolases"/>
    <property type="match status" value="1"/>
</dbReference>
<dbReference type="SMART" id="SM00382">
    <property type="entry name" value="AAA"/>
    <property type="match status" value="1"/>
</dbReference>
<proteinExistence type="predicted"/>
<dbReference type="InterPro" id="IPR017871">
    <property type="entry name" value="ABC_transporter-like_CS"/>
</dbReference>
<evidence type="ECO:0000259" key="4">
    <source>
        <dbReference type="PROSITE" id="PS50893"/>
    </source>
</evidence>
<comment type="caution">
    <text evidence="5">The sequence shown here is derived from an EMBL/GenBank/DDBJ whole genome shotgun (WGS) entry which is preliminary data.</text>
</comment>
<keyword evidence="3 5" id="KW-0067">ATP-binding</keyword>
<keyword evidence="6" id="KW-1185">Reference proteome</keyword>
<evidence type="ECO:0000256" key="2">
    <source>
        <dbReference type="ARBA" id="ARBA00022741"/>
    </source>
</evidence>
<dbReference type="InterPro" id="IPR003439">
    <property type="entry name" value="ABC_transporter-like_ATP-bd"/>
</dbReference>
<gene>
    <name evidence="5" type="ORF">GCM10009864_51770</name>
</gene>
<feature type="domain" description="ABC transporter" evidence="4">
    <location>
        <begin position="3"/>
        <end position="234"/>
    </location>
</feature>
<evidence type="ECO:0000313" key="5">
    <source>
        <dbReference type="EMBL" id="GAA2674338.1"/>
    </source>
</evidence>
<keyword evidence="1" id="KW-0813">Transport</keyword>
<evidence type="ECO:0000256" key="1">
    <source>
        <dbReference type="ARBA" id="ARBA00022448"/>
    </source>
</evidence>
<dbReference type="EMBL" id="BAAARK010000018">
    <property type="protein sequence ID" value="GAA2674338.1"/>
    <property type="molecule type" value="Genomic_DNA"/>
</dbReference>
<dbReference type="InterPro" id="IPR003593">
    <property type="entry name" value="AAA+_ATPase"/>
</dbReference>
<organism evidence="5 6">
    <name type="scientific">Streptomyces lunalinharesii</name>
    <dbReference type="NCBI Taxonomy" id="333384"/>
    <lineage>
        <taxon>Bacteria</taxon>
        <taxon>Bacillati</taxon>
        <taxon>Actinomycetota</taxon>
        <taxon>Actinomycetes</taxon>
        <taxon>Kitasatosporales</taxon>
        <taxon>Streptomycetaceae</taxon>
        <taxon>Streptomyces</taxon>
    </lineage>
</organism>